<comment type="caution">
    <text evidence="3">The sequence shown here is derived from an EMBL/GenBank/DDBJ whole genome shotgun (WGS) entry which is preliminary data.</text>
</comment>
<sequence length="377" mass="41813">MISSLCSTRALSSLSRFSLPDNPSSSIVPAPKIPSLRFSPLTATLSFTRHKRAARLSSTEDVSASEGAASDEKSDEEDSQEQRSADWVKARSYKETGDIFEVEIEGFNSGGLLIKFNSLIGFLPYAQLNQAPFCTDIPKPIQQRAKDLVGSRVFVKVLDANEEIRSLILSEKLASWSRYATQLEVGSVYDGRVASVADYGVFVHILFPDGIYHLTGMVHISEASWDVIQDMRNLFAEGDEVKVKVIDIDREKQRISLSIKQLERDPLYTTLDKVITQSGELSTDSDGNTEPLQGLDKICEELLKEDGITDVQLGRQGLEKRAVSQDFELWLSNAPVKDNQFTLLARAGRQVQEVYLTTTLDQDGIKAAVQHILGRVP</sequence>
<dbReference type="GO" id="GO:0003676">
    <property type="term" value="F:nucleic acid binding"/>
    <property type="evidence" value="ECO:0007669"/>
    <property type="project" value="InterPro"/>
</dbReference>
<feature type="region of interest" description="Disordered" evidence="1">
    <location>
        <begin position="56"/>
        <end position="87"/>
    </location>
</feature>
<dbReference type="Gene3D" id="2.40.50.140">
    <property type="entry name" value="Nucleic acid-binding proteins"/>
    <property type="match status" value="2"/>
</dbReference>
<dbReference type="FunFam" id="2.40.50.140:FF:000103">
    <property type="entry name" value="protein RRP5 homolog"/>
    <property type="match status" value="1"/>
</dbReference>
<keyword evidence="4" id="KW-1185">Reference proteome</keyword>
<dbReference type="EMBL" id="SWLB01000001">
    <property type="protein sequence ID" value="KAF3341703.1"/>
    <property type="molecule type" value="Genomic_DNA"/>
</dbReference>
<dbReference type="InterPro" id="IPR052757">
    <property type="entry name" value="Ribosomal_protein_S1"/>
</dbReference>
<dbReference type="InterPro" id="IPR012340">
    <property type="entry name" value="NA-bd_OB-fold"/>
</dbReference>
<protein>
    <recommendedName>
        <fullName evidence="2">S1 motif domain-containing protein</fullName>
    </recommendedName>
</protein>
<evidence type="ECO:0000256" key="1">
    <source>
        <dbReference type="SAM" id="MobiDB-lite"/>
    </source>
</evidence>
<dbReference type="InterPro" id="IPR003029">
    <property type="entry name" value="S1_domain"/>
</dbReference>
<gene>
    <name evidence="3" type="ORF">FCM35_KLT00341</name>
</gene>
<dbReference type="Proteomes" id="UP000623129">
    <property type="component" value="Unassembled WGS sequence"/>
</dbReference>
<evidence type="ECO:0000313" key="4">
    <source>
        <dbReference type="Proteomes" id="UP000623129"/>
    </source>
</evidence>
<proteinExistence type="predicted"/>
<dbReference type="SUPFAM" id="SSF50249">
    <property type="entry name" value="Nucleic acid-binding proteins"/>
    <property type="match status" value="2"/>
</dbReference>
<dbReference type="PROSITE" id="PS50126">
    <property type="entry name" value="S1"/>
    <property type="match status" value="2"/>
</dbReference>
<dbReference type="OrthoDB" id="412781at2759"/>
<feature type="domain" description="S1 motif" evidence="2">
    <location>
        <begin position="97"/>
        <end position="172"/>
    </location>
</feature>
<feature type="domain" description="S1 motif" evidence="2">
    <location>
        <begin position="186"/>
        <end position="260"/>
    </location>
</feature>
<dbReference type="Pfam" id="PF00575">
    <property type="entry name" value="S1"/>
    <property type="match status" value="1"/>
</dbReference>
<evidence type="ECO:0000259" key="2">
    <source>
        <dbReference type="PROSITE" id="PS50126"/>
    </source>
</evidence>
<dbReference type="PANTHER" id="PTHR47559:SF1">
    <property type="entry name" value="OS03G0844900 PROTEIN"/>
    <property type="match status" value="1"/>
</dbReference>
<accession>A0A833RKR1</accession>
<reference evidence="3" key="1">
    <citation type="submission" date="2020-01" db="EMBL/GenBank/DDBJ databases">
        <title>Genome sequence of Kobresia littledalei, the first chromosome-level genome in the family Cyperaceae.</title>
        <authorList>
            <person name="Qu G."/>
        </authorList>
    </citation>
    <scope>NUCLEOTIDE SEQUENCE</scope>
    <source>
        <strain evidence="3">C.B.Clarke</strain>
        <tissue evidence="3">Leaf</tissue>
    </source>
</reference>
<dbReference type="PANTHER" id="PTHR47559">
    <property type="entry name" value="OS03G0844900 PROTEIN"/>
    <property type="match status" value="1"/>
</dbReference>
<dbReference type="SMART" id="SM00316">
    <property type="entry name" value="S1"/>
    <property type="match status" value="2"/>
</dbReference>
<name>A0A833RKR1_9POAL</name>
<dbReference type="AlphaFoldDB" id="A0A833RKR1"/>
<organism evidence="3 4">
    <name type="scientific">Carex littledalei</name>
    <dbReference type="NCBI Taxonomy" id="544730"/>
    <lineage>
        <taxon>Eukaryota</taxon>
        <taxon>Viridiplantae</taxon>
        <taxon>Streptophyta</taxon>
        <taxon>Embryophyta</taxon>
        <taxon>Tracheophyta</taxon>
        <taxon>Spermatophyta</taxon>
        <taxon>Magnoliopsida</taxon>
        <taxon>Liliopsida</taxon>
        <taxon>Poales</taxon>
        <taxon>Cyperaceae</taxon>
        <taxon>Cyperoideae</taxon>
        <taxon>Cariceae</taxon>
        <taxon>Carex</taxon>
        <taxon>Carex subgen. Euthyceras</taxon>
    </lineage>
</organism>
<evidence type="ECO:0000313" key="3">
    <source>
        <dbReference type="EMBL" id="KAF3341703.1"/>
    </source>
</evidence>